<dbReference type="Proteomes" id="UP001597318">
    <property type="component" value="Unassembled WGS sequence"/>
</dbReference>
<dbReference type="Gene3D" id="1.10.10.1150">
    <property type="entry name" value="Coenzyme PQQ synthesis protein D (PqqD)"/>
    <property type="match status" value="1"/>
</dbReference>
<gene>
    <name evidence="1" type="ORF">ACFSKK_10130</name>
</gene>
<dbReference type="RefSeq" id="WP_247344375.1">
    <property type="nucleotide sequence ID" value="NZ_CP095550.1"/>
</dbReference>
<reference evidence="2" key="1">
    <citation type="journal article" date="2019" name="Int. J. Syst. Evol. Microbiol.">
        <title>The Global Catalogue of Microorganisms (GCM) 10K type strain sequencing project: providing services to taxonomists for standard genome sequencing and annotation.</title>
        <authorList>
            <consortium name="The Broad Institute Genomics Platform"/>
            <consortium name="The Broad Institute Genome Sequencing Center for Infectious Disease"/>
            <person name="Wu L."/>
            <person name="Ma J."/>
        </authorList>
    </citation>
    <scope>NUCLEOTIDE SEQUENCE [LARGE SCALE GENOMIC DNA]</scope>
    <source>
        <strain evidence="2">CGMCC 1.15474</strain>
    </source>
</reference>
<comment type="caution">
    <text evidence="1">The sequence shown here is derived from an EMBL/GenBank/DDBJ whole genome shotgun (WGS) entry which is preliminary data.</text>
</comment>
<organism evidence="1 2">
    <name type="scientific">Metabacillus endolithicus</name>
    <dbReference type="NCBI Taxonomy" id="1535204"/>
    <lineage>
        <taxon>Bacteria</taxon>
        <taxon>Bacillati</taxon>
        <taxon>Bacillota</taxon>
        <taxon>Bacilli</taxon>
        <taxon>Bacillales</taxon>
        <taxon>Bacillaceae</taxon>
        <taxon>Metabacillus</taxon>
    </lineage>
</organism>
<sequence>MTQYIKKRNYEAVQLDDQWIILNTDQFTVTKLNDLGGYCWTLLDSPQTVERMTQLVEEKYHLDNNFLSSNIEEFLQELIEYGLVQHAV</sequence>
<proteinExistence type="predicted"/>
<dbReference type="InterPro" id="IPR008792">
    <property type="entry name" value="PQQD"/>
</dbReference>
<dbReference type="EMBL" id="JBHUIK010000002">
    <property type="protein sequence ID" value="MFD2214037.1"/>
    <property type="molecule type" value="Genomic_DNA"/>
</dbReference>
<dbReference type="Pfam" id="PF05402">
    <property type="entry name" value="PqqD"/>
    <property type="match status" value="1"/>
</dbReference>
<evidence type="ECO:0000313" key="1">
    <source>
        <dbReference type="EMBL" id="MFD2214037.1"/>
    </source>
</evidence>
<name>A0ABW5BVE7_9BACI</name>
<dbReference type="InterPro" id="IPR041881">
    <property type="entry name" value="PqqD_sf"/>
</dbReference>
<evidence type="ECO:0000313" key="2">
    <source>
        <dbReference type="Proteomes" id="UP001597318"/>
    </source>
</evidence>
<accession>A0ABW5BVE7</accession>
<protein>
    <submittedName>
        <fullName evidence="1">PqqD family protein</fullName>
    </submittedName>
</protein>
<keyword evidence="2" id="KW-1185">Reference proteome</keyword>